<dbReference type="OrthoDB" id="9128325at2"/>
<dbReference type="Pfam" id="PF00929">
    <property type="entry name" value="RNase_T"/>
    <property type="match status" value="1"/>
</dbReference>
<dbReference type="SMART" id="SM00479">
    <property type="entry name" value="EXOIII"/>
    <property type="match status" value="1"/>
</dbReference>
<dbReference type="EMBL" id="VOLR01000006">
    <property type="protein sequence ID" value="TWX61200.1"/>
    <property type="molecule type" value="Genomic_DNA"/>
</dbReference>
<sequence length="834" mass="95350">MPRYVFLDTETTGLDPHTGGHRIIELACIEYKDTQPTGNVFNLQLNPEGKKSTKGAFQVHKISSEVLVDKPLFKDVHEQLISLIKDAHLVIYNADFDLKFLNSELNRINYPSTVNDICEKVICAMDLATQKFGGKRISQDNACKRYNIDISQRTTHSAYLDSSLCAELFFKLIDKDVKPLKSTPQENKHRPTKALSIPRAYKSKENGTYVQQNFCKNSECENFGIVAKNPTYEVDGKLKRGLGNDYKLTSNRNKKEYLLTCKLCGQSTVMINNRAYTKEVERLSLIGLQIEPSCSNSGDPSKPYGERHYYIPYSAEIRKGEARLKPKCENVGKGIFSFSELYKLSGKTKPVATIEHRSSKKLNKGGKPISGISTEEKIGSQRIQCKTCDTRFSVKLDPQQRHYLRDINLPLFNDMMNKGIINRAEQKFGISAKVIYAKIDFFYQQALAFDAYHKLNLDFAVATKILNISSDRQHYLSNWGDHNMPLPTPIINTSTVDNGSGYVFASTINFDFSSDYSYIKKEHKGKKEFNKESYFRRFSQYVLSDDEANEPINSSSADVEMQLPQKGLLVHQTYSILSHFEVLKETLKYSGRVNLYADNDAGFKTAICGVFSDWIAHGKLNAFQVFAERAGGHQLLDKSTAQRLKEKDIELQHEFPELNKKERLTLLWQDQLSNRVTMPGTRSEWIVSPNFNSHFAGVLPLSNIKNKDIKQITNLLESASLHGVDNWFQIIRRHLNMLERPVTSGTNSKRWNAYAGYNPEWMAKLIEIKRIYFNYCMTNERTNKKKFKGFEKPKPSTPAMRLHLVNCIYDAKDILSFSSNSKFIDKIYKTQSDN</sequence>
<dbReference type="InterPro" id="IPR036397">
    <property type="entry name" value="RNaseH_sf"/>
</dbReference>
<comment type="catalytic activity">
    <reaction evidence="4">
        <text>DNA(n) + a 2'-deoxyribonucleoside 5'-triphosphate = DNA(n+1) + diphosphate</text>
        <dbReference type="Rhea" id="RHEA:22508"/>
        <dbReference type="Rhea" id="RHEA-COMP:17339"/>
        <dbReference type="Rhea" id="RHEA-COMP:17340"/>
        <dbReference type="ChEBI" id="CHEBI:33019"/>
        <dbReference type="ChEBI" id="CHEBI:61560"/>
        <dbReference type="ChEBI" id="CHEBI:173112"/>
        <dbReference type="EC" id="2.7.7.7"/>
    </reaction>
</comment>
<dbReference type="AlphaFoldDB" id="A0A5C6QCP0"/>
<dbReference type="InterPro" id="IPR012337">
    <property type="entry name" value="RNaseH-like_sf"/>
</dbReference>
<accession>A0A5C6QCP0</accession>
<dbReference type="RefSeq" id="WP_146798756.1">
    <property type="nucleotide sequence ID" value="NZ_VOLP01000007.1"/>
</dbReference>
<dbReference type="PANTHER" id="PTHR30231">
    <property type="entry name" value="DNA POLYMERASE III SUBUNIT EPSILON"/>
    <property type="match status" value="1"/>
</dbReference>
<name>A0A5C6QCP0_9GAMM</name>
<evidence type="ECO:0000313" key="6">
    <source>
        <dbReference type="EMBL" id="TWX61200.1"/>
    </source>
</evidence>
<dbReference type="GO" id="GO:0003887">
    <property type="term" value="F:DNA-directed DNA polymerase activity"/>
    <property type="evidence" value="ECO:0007669"/>
    <property type="project" value="UniProtKB-EC"/>
</dbReference>
<gene>
    <name evidence="6" type="ORF">ESZ26_05505</name>
    <name evidence="7" type="ORF">ESZ27_10510</name>
</gene>
<dbReference type="GO" id="GO:0005829">
    <property type="term" value="C:cytosol"/>
    <property type="evidence" value="ECO:0007669"/>
    <property type="project" value="TreeGrafter"/>
</dbReference>
<feature type="domain" description="Exonuclease" evidence="5">
    <location>
        <begin position="3"/>
        <end position="178"/>
    </location>
</feature>
<organism evidence="7 9">
    <name type="scientific">Colwellia hornerae</name>
    <dbReference type="NCBI Taxonomy" id="89402"/>
    <lineage>
        <taxon>Bacteria</taxon>
        <taxon>Pseudomonadati</taxon>
        <taxon>Pseudomonadota</taxon>
        <taxon>Gammaproteobacteria</taxon>
        <taxon>Alteromonadales</taxon>
        <taxon>Colwelliaceae</taxon>
        <taxon>Colwellia</taxon>
    </lineage>
</organism>
<dbReference type="SUPFAM" id="SSF53098">
    <property type="entry name" value="Ribonuclease H-like"/>
    <property type="match status" value="1"/>
</dbReference>
<keyword evidence="8" id="KW-1185">Reference proteome</keyword>
<evidence type="ECO:0000256" key="4">
    <source>
        <dbReference type="ARBA" id="ARBA00049244"/>
    </source>
</evidence>
<evidence type="ECO:0000256" key="2">
    <source>
        <dbReference type="ARBA" id="ARBA00022722"/>
    </source>
</evidence>
<dbReference type="EMBL" id="VOLQ01000018">
    <property type="protein sequence ID" value="TWX66450.1"/>
    <property type="molecule type" value="Genomic_DNA"/>
</dbReference>
<evidence type="ECO:0000313" key="8">
    <source>
        <dbReference type="Proteomes" id="UP000321525"/>
    </source>
</evidence>
<keyword evidence="2" id="KW-0540">Nuclease</keyword>
<keyword evidence="3" id="KW-0378">Hydrolase</keyword>
<reference evidence="7 9" key="1">
    <citation type="submission" date="2019-07" db="EMBL/GenBank/DDBJ databases">
        <title>Genomes of sea-ice associated Colwellia species.</title>
        <authorList>
            <person name="Bowman J.P."/>
        </authorList>
    </citation>
    <scope>NUCLEOTIDE SEQUENCE [LARGE SCALE GENOMIC DNA]</scope>
    <source>
        <strain evidence="6 8">ACAM 607</strain>
        <strain evidence="7 9">IC036</strain>
    </source>
</reference>
<dbReference type="EC" id="2.7.7.7" evidence="1"/>
<evidence type="ECO:0000256" key="1">
    <source>
        <dbReference type="ARBA" id="ARBA00012417"/>
    </source>
</evidence>
<dbReference type="InterPro" id="IPR006054">
    <property type="entry name" value="DnaQ"/>
</dbReference>
<dbReference type="Proteomes" id="UP000321525">
    <property type="component" value="Unassembled WGS sequence"/>
</dbReference>
<evidence type="ECO:0000259" key="5">
    <source>
        <dbReference type="SMART" id="SM00479"/>
    </source>
</evidence>
<protein>
    <recommendedName>
        <fullName evidence="1">DNA-directed DNA polymerase</fullName>
        <ecNumber evidence="1">2.7.7.7</ecNumber>
    </recommendedName>
</protein>
<evidence type="ECO:0000313" key="9">
    <source>
        <dbReference type="Proteomes" id="UP000321917"/>
    </source>
</evidence>
<dbReference type="Proteomes" id="UP000321917">
    <property type="component" value="Unassembled WGS sequence"/>
</dbReference>
<dbReference type="GO" id="GO:0045004">
    <property type="term" value="P:DNA replication proofreading"/>
    <property type="evidence" value="ECO:0007669"/>
    <property type="project" value="TreeGrafter"/>
</dbReference>
<proteinExistence type="predicted"/>
<dbReference type="NCBIfam" id="TIGR00573">
    <property type="entry name" value="dnaq"/>
    <property type="match status" value="1"/>
</dbReference>
<dbReference type="GO" id="GO:0008408">
    <property type="term" value="F:3'-5' exonuclease activity"/>
    <property type="evidence" value="ECO:0007669"/>
    <property type="project" value="TreeGrafter"/>
</dbReference>
<dbReference type="PANTHER" id="PTHR30231:SF41">
    <property type="entry name" value="DNA POLYMERASE III SUBUNIT EPSILON"/>
    <property type="match status" value="1"/>
</dbReference>
<evidence type="ECO:0000313" key="7">
    <source>
        <dbReference type="EMBL" id="TWX66450.1"/>
    </source>
</evidence>
<keyword evidence="3" id="KW-0269">Exonuclease</keyword>
<dbReference type="Gene3D" id="3.30.420.10">
    <property type="entry name" value="Ribonuclease H-like superfamily/Ribonuclease H"/>
    <property type="match status" value="1"/>
</dbReference>
<evidence type="ECO:0000256" key="3">
    <source>
        <dbReference type="ARBA" id="ARBA00022839"/>
    </source>
</evidence>
<dbReference type="InterPro" id="IPR013520">
    <property type="entry name" value="Ribonucl_H"/>
</dbReference>
<comment type="caution">
    <text evidence="7">The sequence shown here is derived from an EMBL/GenBank/DDBJ whole genome shotgun (WGS) entry which is preliminary data.</text>
</comment>
<dbReference type="GO" id="GO:0003677">
    <property type="term" value="F:DNA binding"/>
    <property type="evidence" value="ECO:0007669"/>
    <property type="project" value="InterPro"/>
</dbReference>